<dbReference type="GO" id="GO:0004180">
    <property type="term" value="F:carboxypeptidase activity"/>
    <property type="evidence" value="ECO:0007669"/>
    <property type="project" value="UniProtKB-KW"/>
</dbReference>
<keyword evidence="5" id="KW-0720">Serine protease</keyword>
<dbReference type="InterPro" id="IPR003507">
    <property type="entry name" value="S66_fam"/>
</dbReference>
<keyword evidence="4" id="KW-0378">Hydrolase</keyword>
<evidence type="ECO:0000259" key="8">
    <source>
        <dbReference type="Pfam" id="PF17676"/>
    </source>
</evidence>
<dbReference type="InterPro" id="IPR027461">
    <property type="entry name" value="Carboxypeptidase_A_C_sf"/>
</dbReference>
<dbReference type="GO" id="GO:0006508">
    <property type="term" value="P:proteolysis"/>
    <property type="evidence" value="ECO:0007669"/>
    <property type="project" value="UniProtKB-KW"/>
</dbReference>
<protein>
    <submittedName>
        <fullName evidence="9">LD-carboxypeptidase</fullName>
    </submittedName>
</protein>
<proteinExistence type="inferred from homology"/>
<dbReference type="EMBL" id="JANKAS010000010">
    <property type="protein sequence ID" value="MCR1899531.1"/>
    <property type="molecule type" value="Genomic_DNA"/>
</dbReference>
<dbReference type="RefSeq" id="WP_257531997.1">
    <property type="nucleotide sequence ID" value="NZ_JANKAS010000010.1"/>
</dbReference>
<dbReference type="AlphaFoldDB" id="A0AAE3HG44"/>
<keyword evidence="10" id="KW-1185">Reference proteome</keyword>
<dbReference type="PIRSF" id="PIRSF028757">
    <property type="entry name" value="LD-carboxypeptidase"/>
    <property type="match status" value="1"/>
</dbReference>
<feature type="active site" description="Charge relay system" evidence="6">
    <location>
        <position position="209"/>
    </location>
</feature>
<evidence type="ECO:0000256" key="2">
    <source>
        <dbReference type="ARBA" id="ARBA00022645"/>
    </source>
</evidence>
<reference evidence="9" key="1">
    <citation type="submission" date="2022-07" db="EMBL/GenBank/DDBJ databases">
        <title>Enhanced cultured diversity of the mouse gut microbiota enables custom-made synthetic communities.</title>
        <authorList>
            <person name="Afrizal A."/>
        </authorList>
    </citation>
    <scope>NUCLEOTIDE SEQUENCE</scope>
    <source>
        <strain evidence="9">DSM 28593</strain>
    </source>
</reference>
<accession>A0AAE3HG44</accession>
<dbReference type="InterPro" id="IPR029062">
    <property type="entry name" value="Class_I_gatase-like"/>
</dbReference>
<name>A0AAE3HG44_9FIRM</name>
<evidence type="ECO:0000256" key="4">
    <source>
        <dbReference type="ARBA" id="ARBA00022801"/>
    </source>
</evidence>
<sequence length="305" mass="33327">MIKPTAIRPGDCIGLISPASGMELSFLKGGIDWLEGQGFKIKKGKFIQEKKGFLAGSIQQRVYDLHQMFEDPEVKGILCIRGGYGTLPLLPHIDYDGIKNNPKVFVGYSDITALHLAIGQRTGLITFHGPMVAELGEDVPSDNKAMLKKALMEKKPLGEITFPKDSLGLKTIYPGRATGRLIGGNLSVICATLGTPFEIDCKNKILILEEVGEANYKIHRMLSQLNLAGKLEDALGFILGEFTNCPEDAQYPLEEILEEFFVPLKKPTLWGVKCGHGRYKATLPLGCQASIVNEKLILEEAGISG</sequence>
<comment type="caution">
    <text evidence="9">The sequence shown here is derived from an EMBL/GenBank/DDBJ whole genome shotgun (WGS) entry which is preliminary data.</text>
</comment>
<dbReference type="SUPFAM" id="SSF52317">
    <property type="entry name" value="Class I glutamine amidotransferase-like"/>
    <property type="match status" value="1"/>
</dbReference>
<dbReference type="InterPro" id="IPR027478">
    <property type="entry name" value="LdcA_N"/>
</dbReference>
<feature type="domain" description="LD-carboxypeptidase C-terminal" evidence="8">
    <location>
        <begin position="178"/>
        <end position="291"/>
    </location>
</feature>
<dbReference type="Pfam" id="PF17676">
    <property type="entry name" value="Peptidase_S66C"/>
    <property type="match status" value="1"/>
</dbReference>
<comment type="similarity">
    <text evidence="1">Belongs to the peptidase S66 family.</text>
</comment>
<keyword evidence="3" id="KW-0645">Protease</keyword>
<dbReference type="SUPFAM" id="SSF141986">
    <property type="entry name" value="LD-carboxypeptidase A C-terminal domain-like"/>
    <property type="match status" value="1"/>
</dbReference>
<dbReference type="CDD" id="cd07025">
    <property type="entry name" value="Peptidase_S66"/>
    <property type="match status" value="1"/>
</dbReference>
<evidence type="ECO:0000313" key="9">
    <source>
        <dbReference type="EMBL" id="MCR1899531.1"/>
    </source>
</evidence>
<dbReference type="InterPro" id="IPR040921">
    <property type="entry name" value="Peptidase_S66C"/>
</dbReference>
<feature type="active site" description="Nucleophile" evidence="6">
    <location>
        <position position="109"/>
    </location>
</feature>
<dbReference type="InterPro" id="IPR040449">
    <property type="entry name" value="Peptidase_S66_N"/>
</dbReference>
<dbReference type="PANTHER" id="PTHR30237:SF2">
    <property type="entry name" value="MUREIN TETRAPEPTIDE CARBOXYPEPTIDASE"/>
    <property type="match status" value="1"/>
</dbReference>
<evidence type="ECO:0000256" key="6">
    <source>
        <dbReference type="PIRSR" id="PIRSR028757-1"/>
    </source>
</evidence>
<dbReference type="GO" id="GO:0008236">
    <property type="term" value="F:serine-type peptidase activity"/>
    <property type="evidence" value="ECO:0007669"/>
    <property type="project" value="UniProtKB-KW"/>
</dbReference>
<feature type="domain" description="LD-carboxypeptidase N-terminal" evidence="7">
    <location>
        <begin position="13"/>
        <end position="129"/>
    </location>
</feature>
<evidence type="ECO:0000259" key="7">
    <source>
        <dbReference type="Pfam" id="PF02016"/>
    </source>
</evidence>
<evidence type="ECO:0000256" key="3">
    <source>
        <dbReference type="ARBA" id="ARBA00022670"/>
    </source>
</evidence>
<dbReference type="Gene3D" id="3.40.50.10740">
    <property type="entry name" value="Class I glutamine amidotransferase-like"/>
    <property type="match status" value="1"/>
</dbReference>
<dbReference type="Gene3D" id="3.50.30.60">
    <property type="entry name" value="LD-carboxypeptidase A C-terminal domain-like"/>
    <property type="match status" value="1"/>
</dbReference>
<dbReference type="Proteomes" id="UP001205748">
    <property type="component" value="Unassembled WGS sequence"/>
</dbReference>
<evidence type="ECO:0000256" key="1">
    <source>
        <dbReference type="ARBA" id="ARBA00010233"/>
    </source>
</evidence>
<dbReference type="PANTHER" id="PTHR30237">
    <property type="entry name" value="MURAMOYLTETRAPEPTIDE CARBOXYPEPTIDASE"/>
    <property type="match status" value="1"/>
</dbReference>
<evidence type="ECO:0000256" key="5">
    <source>
        <dbReference type="ARBA" id="ARBA00022825"/>
    </source>
</evidence>
<feature type="active site" description="Charge relay system" evidence="6">
    <location>
        <position position="276"/>
    </location>
</feature>
<evidence type="ECO:0000313" key="10">
    <source>
        <dbReference type="Proteomes" id="UP001205748"/>
    </source>
</evidence>
<dbReference type="Pfam" id="PF02016">
    <property type="entry name" value="Peptidase_S66"/>
    <property type="match status" value="1"/>
</dbReference>
<gene>
    <name evidence="9" type="ORF">NSA47_11090</name>
</gene>
<organism evidence="9 10">
    <name type="scientific">Irregularibacter muris</name>
    <dbReference type="NCBI Taxonomy" id="1796619"/>
    <lineage>
        <taxon>Bacteria</taxon>
        <taxon>Bacillati</taxon>
        <taxon>Bacillota</taxon>
        <taxon>Clostridia</taxon>
        <taxon>Eubacteriales</taxon>
        <taxon>Eubacteriaceae</taxon>
        <taxon>Irregularibacter</taxon>
    </lineage>
</organism>
<keyword evidence="2" id="KW-0121">Carboxypeptidase</keyword>